<evidence type="ECO:0000256" key="2">
    <source>
        <dbReference type="ARBA" id="ARBA00023125"/>
    </source>
</evidence>
<organism evidence="5 6">
    <name type="scientific">Haloferula luteola</name>
    <dbReference type="NCBI Taxonomy" id="595692"/>
    <lineage>
        <taxon>Bacteria</taxon>
        <taxon>Pseudomonadati</taxon>
        <taxon>Verrucomicrobiota</taxon>
        <taxon>Verrucomicrobiia</taxon>
        <taxon>Verrucomicrobiales</taxon>
        <taxon>Verrucomicrobiaceae</taxon>
        <taxon>Haloferula</taxon>
    </lineage>
</organism>
<keyword evidence="2 5" id="KW-0238">DNA-binding</keyword>
<dbReference type="SUPFAM" id="SSF46785">
    <property type="entry name" value="Winged helix' DNA-binding domain"/>
    <property type="match status" value="1"/>
</dbReference>
<name>A0A840V4I3_9BACT</name>
<evidence type="ECO:0000256" key="1">
    <source>
        <dbReference type="ARBA" id="ARBA00023015"/>
    </source>
</evidence>
<dbReference type="Pfam" id="PF01638">
    <property type="entry name" value="HxlR"/>
    <property type="match status" value="1"/>
</dbReference>
<keyword evidence="3" id="KW-0804">Transcription</keyword>
<feature type="domain" description="HTH hxlR-type" evidence="4">
    <location>
        <begin position="24"/>
        <end position="122"/>
    </location>
</feature>
<evidence type="ECO:0000313" key="5">
    <source>
        <dbReference type="EMBL" id="MBB5352892.1"/>
    </source>
</evidence>
<dbReference type="GO" id="GO:0003677">
    <property type="term" value="F:DNA binding"/>
    <property type="evidence" value="ECO:0007669"/>
    <property type="project" value="UniProtKB-KW"/>
</dbReference>
<dbReference type="InterPro" id="IPR036390">
    <property type="entry name" value="WH_DNA-bd_sf"/>
</dbReference>
<dbReference type="PANTHER" id="PTHR33204">
    <property type="entry name" value="TRANSCRIPTIONAL REGULATOR, MARR FAMILY"/>
    <property type="match status" value="1"/>
</dbReference>
<dbReference type="PROSITE" id="PS51118">
    <property type="entry name" value="HTH_HXLR"/>
    <property type="match status" value="1"/>
</dbReference>
<dbReference type="PANTHER" id="PTHR33204:SF37">
    <property type="entry name" value="HTH-TYPE TRANSCRIPTIONAL REGULATOR YODB"/>
    <property type="match status" value="1"/>
</dbReference>
<evidence type="ECO:0000313" key="6">
    <source>
        <dbReference type="Proteomes" id="UP000557717"/>
    </source>
</evidence>
<dbReference type="AlphaFoldDB" id="A0A840V4I3"/>
<evidence type="ECO:0000256" key="3">
    <source>
        <dbReference type="ARBA" id="ARBA00023163"/>
    </source>
</evidence>
<comment type="caution">
    <text evidence="5">The sequence shown here is derived from an EMBL/GenBank/DDBJ whole genome shotgun (WGS) entry which is preliminary data.</text>
</comment>
<reference evidence="5 6" key="1">
    <citation type="submission" date="2020-08" db="EMBL/GenBank/DDBJ databases">
        <title>Genomic Encyclopedia of Type Strains, Phase IV (KMG-IV): sequencing the most valuable type-strain genomes for metagenomic binning, comparative biology and taxonomic classification.</title>
        <authorList>
            <person name="Goeker M."/>
        </authorList>
    </citation>
    <scope>NUCLEOTIDE SEQUENCE [LARGE SCALE GENOMIC DNA]</scope>
    <source>
        <strain evidence="5 6">YC6886</strain>
    </source>
</reference>
<keyword evidence="6" id="KW-1185">Reference proteome</keyword>
<evidence type="ECO:0000259" key="4">
    <source>
        <dbReference type="PROSITE" id="PS51118"/>
    </source>
</evidence>
<dbReference type="Gene3D" id="1.10.10.10">
    <property type="entry name" value="Winged helix-like DNA-binding domain superfamily/Winged helix DNA-binding domain"/>
    <property type="match status" value="1"/>
</dbReference>
<dbReference type="RefSeq" id="WP_184020305.1">
    <property type="nucleotide sequence ID" value="NZ_JACHFD010000017.1"/>
</dbReference>
<sequence length="130" mass="14664">MQVLLWHHFEVTSNSDSSPRRSPCPVACSLDLFGDRWTLLVIRDLMFGATRFKDFTHSPEGIPTNILSDRLARLVDGGLAEKGPSESGGKRQIYRLTTKGQSLKPVLLAIRDWGLEWEPDTRLLEPPFDS</sequence>
<dbReference type="InterPro" id="IPR036388">
    <property type="entry name" value="WH-like_DNA-bd_sf"/>
</dbReference>
<keyword evidence="1" id="KW-0805">Transcription regulation</keyword>
<dbReference type="InterPro" id="IPR002577">
    <property type="entry name" value="HTH_HxlR"/>
</dbReference>
<dbReference type="EMBL" id="JACHFD010000017">
    <property type="protein sequence ID" value="MBB5352892.1"/>
    <property type="molecule type" value="Genomic_DNA"/>
</dbReference>
<gene>
    <name evidence="5" type="ORF">HNR46_003141</name>
</gene>
<dbReference type="Proteomes" id="UP000557717">
    <property type="component" value="Unassembled WGS sequence"/>
</dbReference>
<proteinExistence type="predicted"/>
<accession>A0A840V4I3</accession>
<protein>
    <submittedName>
        <fullName evidence="5">DNA-binding HxlR family transcriptional regulator</fullName>
    </submittedName>
</protein>